<keyword evidence="3" id="KW-0238">DNA-binding</keyword>
<dbReference type="GO" id="GO:0046983">
    <property type="term" value="F:protein dimerization activity"/>
    <property type="evidence" value="ECO:0007669"/>
    <property type="project" value="InterPro"/>
</dbReference>
<evidence type="ECO:0000313" key="9">
    <source>
        <dbReference type="Proteomes" id="UP000593562"/>
    </source>
</evidence>
<dbReference type="InterPro" id="IPR011598">
    <property type="entry name" value="bHLH_dom"/>
</dbReference>
<comment type="subcellular location">
    <subcellularLocation>
        <location evidence="1">Nucleus</location>
    </subcellularLocation>
</comment>
<dbReference type="GO" id="GO:0000978">
    <property type="term" value="F:RNA polymerase II cis-regulatory region sequence-specific DNA binding"/>
    <property type="evidence" value="ECO:0007669"/>
    <property type="project" value="TreeGrafter"/>
</dbReference>
<keyword evidence="9" id="KW-1185">Reference proteome</keyword>
<evidence type="ECO:0000256" key="4">
    <source>
        <dbReference type="ARBA" id="ARBA00023163"/>
    </source>
</evidence>
<evidence type="ECO:0000313" key="8">
    <source>
        <dbReference type="EMBL" id="KAF5743129.1"/>
    </source>
</evidence>
<proteinExistence type="predicted"/>
<dbReference type="InParanoid" id="A0A7J7DA54"/>
<dbReference type="PROSITE" id="PS50888">
    <property type="entry name" value="BHLH"/>
    <property type="match status" value="1"/>
</dbReference>
<sequence>MMDEYLDHLISSTLWVKDAKENFSLDSGECGQVNGLLHKSLGAYQADQEISPISTISSNQNMDILAAYDASSAILTEELGDGVDTSLPCGDSRTSKDGVGEGNPTLHGRMNFSSELGNTNLQHAVSIPSKGLLNLGSSKHLPVFGDPAQSVSFAEAGHVELGGSNATDFHSSFSDLQTSSPISQLWAPPPFEAVSSLSPAVGQERMNDFGMQGENLEDCMDMMDKRFVKVDEIFQFDKVSSSVTDKQGTQNLQTCPLSFGNVPPQIATLPTSGFPSLTQNTHAASTGGCNGNGKPRVRARRGQATDPHSIAERLRREKIAERMKNLQELVPNPSKTDKASMLDEIIEYVKFLRLQVKVLSMSRLGTAEAVFTNGRDEGSNDFSQSPSPDQVAFEQEVIKLMDSNVTMAMQYLQSKGLCLMPIALATAISSKRTSMSQFVFKERRNSGEGNGLVQTNSSSSSTNSPPGADDGKSTVGKLSNKGNITYGCNGGMKQEVKNTSLPAKLKP</sequence>
<organism evidence="8 9">
    <name type="scientific">Tripterygium wilfordii</name>
    <name type="common">Thunder God vine</name>
    <dbReference type="NCBI Taxonomy" id="458696"/>
    <lineage>
        <taxon>Eukaryota</taxon>
        <taxon>Viridiplantae</taxon>
        <taxon>Streptophyta</taxon>
        <taxon>Embryophyta</taxon>
        <taxon>Tracheophyta</taxon>
        <taxon>Spermatophyta</taxon>
        <taxon>Magnoliopsida</taxon>
        <taxon>eudicotyledons</taxon>
        <taxon>Gunneridae</taxon>
        <taxon>Pentapetalae</taxon>
        <taxon>rosids</taxon>
        <taxon>fabids</taxon>
        <taxon>Celastrales</taxon>
        <taxon>Celastraceae</taxon>
        <taxon>Tripterygium</taxon>
    </lineage>
</organism>
<keyword evidence="4" id="KW-0804">Transcription</keyword>
<feature type="compositionally biased region" description="Low complexity" evidence="6">
    <location>
        <begin position="455"/>
        <end position="466"/>
    </location>
</feature>
<feature type="region of interest" description="Disordered" evidence="6">
    <location>
        <begin position="443"/>
        <end position="507"/>
    </location>
</feature>
<dbReference type="SUPFAM" id="SSF47459">
    <property type="entry name" value="HLH, helix-loop-helix DNA-binding domain"/>
    <property type="match status" value="1"/>
</dbReference>
<evidence type="ECO:0000256" key="2">
    <source>
        <dbReference type="ARBA" id="ARBA00023015"/>
    </source>
</evidence>
<dbReference type="InterPro" id="IPR045843">
    <property type="entry name" value="IND-like"/>
</dbReference>
<comment type="caution">
    <text evidence="8">The sequence shown here is derived from an EMBL/GenBank/DDBJ whole genome shotgun (WGS) entry which is preliminary data.</text>
</comment>
<dbReference type="GO" id="GO:0000981">
    <property type="term" value="F:DNA-binding transcription factor activity, RNA polymerase II-specific"/>
    <property type="evidence" value="ECO:0007669"/>
    <property type="project" value="TreeGrafter"/>
</dbReference>
<keyword evidence="5" id="KW-0539">Nucleus</keyword>
<feature type="region of interest" description="Disordered" evidence="6">
    <location>
        <begin position="281"/>
        <end position="307"/>
    </location>
</feature>
<dbReference type="SMART" id="SM00353">
    <property type="entry name" value="HLH"/>
    <property type="match status" value="1"/>
</dbReference>
<evidence type="ECO:0000259" key="7">
    <source>
        <dbReference type="PROSITE" id="PS50888"/>
    </source>
</evidence>
<name>A0A7J7DA54_TRIWF</name>
<dbReference type="Proteomes" id="UP000593562">
    <property type="component" value="Unassembled WGS sequence"/>
</dbReference>
<protein>
    <recommendedName>
        <fullName evidence="7">BHLH domain-containing protein</fullName>
    </recommendedName>
</protein>
<dbReference type="AlphaFoldDB" id="A0A7J7DA54"/>
<feature type="domain" description="BHLH" evidence="7">
    <location>
        <begin position="303"/>
        <end position="352"/>
    </location>
</feature>
<dbReference type="Gene3D" id="4.10.280.10">
    <property type="entry name" value="Helix-loop-helix DNA-binding domain"/>
    <property type="match status" value="1"/>
</dbReference>
<gene>
    <name evidence="8" type="ORF">HS088_TW09G01194</name>
</gene>
<dbReference type="PANTHER" id="PTHR16223:SF215">
    <property type="entry name" value="OS02G0564700 PROTEIN"/>
    <property type="match status" value="1"/>
</dbReference>
<dbReference type="EMBL" id="JAAARO010000009">
    <property type="protein sequence ID" value="KAF5743129.1"/>
    <property type="molecule type" value="Genomic_DNA"/>
</dbReference>
<evidence type="ECO:0000256" key="5">
    <source>
        <dbReference type="ARBA" id="ARBA00023242"/>
    </source>
</evidence>
<dbReference type="InterPro" id="IPR036638">
    <property type="entry name" value="HLH_DNA-bd_sf"/>
</dbReference>
<dbReference type="GO" id="GO:0080147">
    <property type="term" value="P:root hair cell development"/>
    <property type="evidence" value="ECO:0007669"/>
    <property type="project" value="UniProtKB-ARBA"/>
</dbReference>
<dbReference type="Pfam" id="PF00010">
    <property type="entry name" value="HLH"/>
    <property type="match status" value="1"/>
</dbReference>
<reference evidence="8 9" key="1">
    <citation type="journal article" date="2020" name="Nat. Commun.">
        <title>Genome of Tripterygium wilfordii and identification of cytochrome P450 involved in triptolide biosynthesis.</title>
        <authorList>
            <person name="Tu L."/>
            <person name="Su P."/>
            <person name="Zhang Z."/>
            <person name="Gao L."/>
            <person name="Wang J."/>
            <person name="Hu T."/>
            <person name="Zhou J."/>
            <person name="Zhang Y."/>
            <person name="Zhao Y."/>
            <person name="Liu Y."/>
            <person name="Song Y."/>
            <person name="Tong Y."/>
            <person name="Lu Y."/>
            <person name="Yang J."/>
            <person name="Xu C."/>
            <person name="Jia M."/>
            <person name="Peters R.J."/>
            <person name="Huang L."/>
            <person name="Gao W."/>
        </authorList>
    </citation>
    <scope>NUCLEOTIDE SEQUENCE [LARGE SCALE GENOMIC DNA]</scope>
    <source>
        <strain evidence="9">cv. XIE 37</strain>
        <tissue evidence="8">Leaf</tissue>
    </source>
</reference>
<evidence type="ECO:0000256" key="1">
    <source>
        <dbReference type="ARBA" id="ARBA00004123"/>
    </source>
</evidence>
<evidence type="ECO:0000256" key="6">
    <source>
        <dbReference type="SAM" id="MobiDB-lite"/>
    </source>
</evidence>
<dbReference type="FunFam" id="4.10.280.10:FF:000017">
    <property type="entry name" value="Transcription factor bHLH66"/>
    <property type="match status" value="1"/>
</dbReference>
<keyword evidence="2" id="KW-0805">Transcription regulation</keyword>
<evidence type="ECO:0000256" key="3">
    <source>
        <dbReference type="ARBA" id="ARBA00023125"/>
    </source>
</evidence>
<accession>A0A7J7DA54</accession>
<dbReference type="PANTHER" id="PTHR16223">
    <property type="entry name" value="TRANSCRIPTION FACTOR BHLH83-RELATED"/>
    <property type="match status" value="1"/>
</dbReference>
<dbReference type="GO" id="GO:0005634">
    <property type="term" value="C:nucleus"/>
    <property type="evidence" value="ECO:0007669"/>
    <property type="project" value="UniProtKB-SubCell"/>
</dbReference>